<dbReference type="Proteomes" id="UP000565205">
    <property type="component" value="Unassembled WGS sequence"/>
</dbReference>
<organism evidence="2 4">
    <name type="scientific">Endobacter medicaginis</name>
    <dbReference type="NCBI Taxonomy" id="1181271"/>
    <lineage>
        <taxon>Bacteria</taxon>
        <taxon>Pseudomonadati</taxon>
        <taxon>Pseudomonadota</taxon>
        <taxon>Alphaproteobacteria</taxon>
        <taxon>Acetobacterales</taxon>
        <taxon>Acetobacteraceae</taxon>
        <taxon>Endobacter</taxon>
    </lineage>
</organism>
<name>A0A850NQI3_9PROT</name>
<protein>
    <submittedName>
        <fullName evidence="2">Transposase</fullName>
    </submittedName>
</protein>
<accession>A0A850NQI3</accession>
<evidence type="ECO:0000313" key="4">
    <source>
        <dbReference type="Proteomes" id="UP000565205"/>
    </source>
</evidence>
<feature type="non-terminal residue" evidence="2">
    <location>
        <position position="1"/>
    </location>
</feature>
<reference evidence="2 4" key="1">
    <citation type="submission" date="2020-06" db="EMBL/GenBank/DDBJ databases">
        <title>Description of novel acetic acid bacteria.</title>
        <authorList>
            <person name="Sombolestani A."/>
        </authorList>
    </citation>
    <scope>NUCLEOTIDE SEQUENCE [LARGE SCALE GENOMIC DNA]</scope>
    <source>
        <strain evidence="2 4">LMG 26838</strain>
    </source>
</reference>
<proteinExistence type="predicted"/>
<gene>
    <name evidence="2" type="ORF">HUK83_03880</name>
    <name evidence="3" type="ORF">HUK83_18575</name>
</gene>
<dbReference type="PANTHER" id="PTHR30007:SF0">
    <property type="entry name" value="TRANSPOSASE"/>
    <property type="match status" value="1"/>
</dbReference>
<dbReference type="EMBL" id="JABXXQ010000039">
    <property type="protein sequence ID" value="NVN29475.1"/>
    <property type="molecule type" value="Genomic_DNA"/>
</dbReference>
<dbReference type="InterPro" id="IPR025668">
    <property type="entry name" value="Tnp_DDE_dom"/>
</dbReference>
<dbReference type="PANTHER" id="PTHR30007">
    <property type="entry name" value="PHP DOMAIN PROTEIN"/>
    <property type="match status" value="1"/>
</dbReference>
<sequence>AKRGFVLLPRRWVVERSFAWATRCRRLVKDYERYATTLAGLHVVAFACFMMKNAAAIMAGA</sequence>
<evidence type="ECO:0000313" key="3">
    <source>
        <dbReference type="EMBL" id="NVN32334.1"/>
    </source>
</evidence>
<dbReference type="Pfam" id="PF13586">
    <property type="entry name" value="DDE_Tnp_1_2"/>
    <property type="match status" value="1"/>
</dbReference>
<comment type="caution">
    <text evidence="2">The sequence shown here is derived from an EMBL/GenBank/DDBJ whole genome shotgun (WGS) entry which is preliminary data.</text>
</comment>
<evidence type="ECO:0000259" key="1">
    <source>
        <dbReference type="Pfam" id="PF13586"/>
    </source>
</evidence>
<feature type="domain" description="Transposase DDE" evidence="1">
    <location>
        <begin position="7"/>
        <end position="51"/>
    </location>
</feature>
<dbReference type="RefSeq" id="WP_176622190.1">
    <property type="nucleotide sequence ID" value="NZ_JABXXQ010000039.1"/>
</dbReference>
<dbReference type="EMBL" id="JABXXQ010000783">
    <property type="protein sequence ID" value="NVN32334.1"/>
    <property type="molecule type" value="Genomic_DNA"/>
</dbReference>
<evidence type="ECO:0000313" key="2">
    <source>
        <dbReference type="EMBL" id="NVN29475.1"/>
    </source>
</evidence>
<dbReference type="AlphaFoldDB" id="A0A850NQI3"/>